<comment type="subcellular location">
    <subcellularLocation>
        <location evidence="1">Membrane</location>
        <topology evidence="1">Multi-pass membrane protein</topology>
    </subcellularLocation>
</comment>
<feature type="transmembrane region" description="Helical" evidence="5">
    <location>
        <begin position="33"/>
        <end position="55"/>
    </location>
</feature>
<evidence type="ECO:0000256" key="5">
    <source>
        <dbReference type="SAM" id="Phobius"/>
    </source>
</evidence>
<dbReference type="InterPro" id="IPR049680">
    <property type="entry name" value="FLVCR1-2_SLC49-like"/>
</dbReference>
<feature type="non-terminal residue" evidence="7">
    <location>
        <position position="132"/>
    </location>
</feature>
<dbReference type="GO" id="GO:0020037">
    <property type="term" value="F:heme binding"/>
    <property type="evidence" value="ECO:0007669"/>
    <property type="project" value="TreeGrafter"/>
</dbReference>
<dbReference type="Pfam" id="PF00083">
    <property type="entry name" value="Sugar_tr"/>
    <property type="match status" value="1"/>
</dbReference>
<reference evidence="7 8" key="1">
    <citation type="journal article" date="2018" name="Gigascience">
        <title>Genomes of trombidid mites reveal novel predicted allergens and laterally-transferred genes associated with secondary metabolism.</title>
        <authorList>
            <person name="Dong X."/>
            <person name="Chaisiri K."/>
            <person name="Xia D."/>
            <person name="Armstrong S.D."/>
            <person name="Fang Y."/>
            <person name="Donnelly M.J."/>
            <person name="Kadowaki T."/>
            <person name="McGarry J.W."/>
            <person name="Darby A.C."/>
            <person name="Makepeace B.L."/>
        </authorList>
    </citation>
    <scope>NUCLEOTIDE SEQUENCE [LARGE SCALE GENOMIC DNA]</scope>
    <source>
        <strain evidence="7">UoL-UT</strain>
    </source>
</reference>
<evidence type="ECO:0000256" key="3">
    <source>
        <dbReference type="ARBA" id="ARBA00022989"/>
    </source>
</evidence>
<dbReference type="GO" id="GO:0097037">
    <property type="term" value="P:heme export"/>
    <property type="evidence" value="ECO:0007669"/>
    <property type="project" value="TreeGrafter"/>
</dbReference>
<dbReference type="SUPFAM" id="SSF103473">
    <property type="entry name" value="MFS general substrate transporter"/>
    <property type="match status" value="1"/>
</dbReference>
<feature type="transmembrane region" description="Helical" evidence="5">
    <location>
        <begin position="88"/>
        <end position="108"/>
    </location>
</feature>
<name>A0A443RZR5_9ACAR</name>
<keyword evidence="4 5" id="KW-0472">Membrane</keyword>
<accession>A0A443RZR5</accession>
<evidence type="ECO:0000256" key="1">
    <source>
        <dbReference type="ARBA" id="ARBA00004141"/>
    </source>
</evidence>
<feature type="transmembrane region" description="Helical" evidence="5">
    <location>
        <begin position="61"/>
        <end position="81"/>
    </location>
</feature>
<protein>
    <recommendedName>
        <fullName evidence="6">Major facilitator superfamily (MFS) profile domain-containing protein</fullName>
    </recommendedName>
</protein>
<dbReference type="VEuPathDB" id="VectorBase:LDEU011271"/>
<keyword evidence="8" id="KW-1185">Reference proteome</keyword>
<dbReference type="InterPro" id="IPR005828">
    <property type="entry name" value="MFS_sugar_transport-like"/>
</dbReference>
<dbReference type="InterPro" id="IPR020846">
    <property type="entry name" value="MFS_dom"/>
</dbReference>
<gene>
    <name evidence="7" type="ORF">B4U80_14227</name>
</gene>
<proteinExistence type="predicted"/>
<evidence type="ECO:0000259" key="6">
    <source>
        <dbReference type="PROSITE" id="PS50850"/>
    </source>
</evidence>
<dbReference type="PANTHER" id="PTHR10924">
    <property type="entry name" value="MAJOR FACILITATOR SUPERFAMILY PROTEIN-RELATED"/>
    <property type="match status" value="1"/>
</dbReference>
<feature type="domain" description="Major facilitator superfamily (MFS) profile" evidence="6">
    <location>
        <begin position="1"/>
        <end position="132"/>
    </location>
</feature>
<dbReference type="OrthoDB" id="422206at2759"/>
<keyword evidence="3 5" id="KW-1133">Transmembrane helix</keyword>
<dbReference type="GO" id="GO:0015232">
    <property type="term" value="F:heme transmembrane transporter activity"/>
    <property type="evidence" value="ECO:0007669"/>
    <property type="project" value="TreeGrafter"/>
</dbReference>
<keyword evidence="2 5" id="KW-0812">Transmembrane</keyword>
<organism evidence="7 8">
    <name type="scientific">Leptotrombidium deliense</name>
    <dbReference type="NCBI Taxonomy" id="299467"/>
    <lineage>
        <taxon>Eukaryota</taxon>
        <taxon>Metazoa</taxon>
        <taxon>Ecdysozoa</taxon>
        <taxon>Arthropoda</taxon>
        <taxon>Chelicerata</taxon>
        <taxon>Arachnida</taxon>
        <taxon>Acari</taxon>
        <taxon>Acariformes</taxon>
        <taxon>Trombidiformes</taxon>
        <taxon>Prostigmata</taxon>
        <taxon>Anystina</taxon>
        <taxon>Parasitengona</taxon>
        <taxon>Trombiculoidea</taxon>
        <taxon>Trombiculidae</taxon>
        <taxon>Leptotrombidium</taxon>
    </lineage>
</organism>
<dbReference type="GO" id="GO:0016020">
    <property type="term" value="C:membrane"/>
    <property type="evidence" value="ECO:0007669"/>
    <property type="project" value="UniProtKB-SubCell"/>
</dbReference>
<dbReference type="EMBL" id="NCKV01015597">
    <property type="protein sequence ID" value="RWS20769.1"/>
    <property type="molecule type" value="Genomic_DNA"/>
</dbReference>
<dbReference type="Proteomes" id="UP000288716">
    <property type="component" value="Unassembled WGS sequence"/>
</dbReference>
<evidence type="ECO:0000313" key="7">
    <source>
        <dbReference type="EMBL" id="RWS20769.1"/>
    </source>
</evidence>
<sequence>MAGVMNGLLTFQQQQYAIIANIVKRFYNVSDQAVVWTVMIMFVSRAFLLFVSAWFLQKVGLRVTFIVVTTLTCTSMILKLFSIHENRFWMALVAQAIAGVSGALSSPFPLTVSRVWLPNHQINRGTVVIDMF</sequence>
<dbReference type="PANTHER" id="PTHR10924:SF4">
    <property type="entry name" value="GH15861P"/>
    <property type="match status" value="1"/>
</dbReference>
<evidence type="ECO:0000256" key="4">
    <source>
        <dbReference type="ARBA" id="ARBA00023136"/>
    </source>
</evidence>
<dbReference type="PROSITE" id="PS50850">
    <property type="entry name" value="MFS"/>
    <property type="match status" value="1"/>
</dbReference>
<comment type="caution">
    <text evidence="7">The sequence shown here is derived from an EMBL/GenBank/DDBJ whole genome shotgun (WGS) entry which is preliminary data.</text>
</comment>
<dbReference type="AlphaFoldDB" id="A0A443RZR5"/>
<dbReference type="InterPro" id="IPR036259">
    <property type="entry name" value="MFS_trans_sf"/>
</dbReference>
<dbReference type="Gene3D" id="1.20.1250.20">
    <property type="entry name" value="MFS general substrate transporter like domains"/>
    <property type="match status" value="1"/>
</dbReference>
<evidence type="ECO:0000256" key="2">
    <source>
        <dbReference type="ARBA" id="ARBA00022692"/>
    </source>
</evidence>
<evidence type="ECO:0000313" key="8">
    <source>
        <dbReference type="Proteomes" id="UP000288716"/>
    </source>
</evidence>